<dbReference type="EMBL" id="JAHQIW010007459">
    <property type="protein sequence ID" value="KAJ1374454.1"/>
    <property type="molecule type" value="Genomic_DNA"/>
</dbReference>
<evidence type="ECO:0000313" key="2">
    <source>
        <dbReference type="Proteomes" id="UP001196413"/>
    </source>
</evidence>
<accession>A0AAD5RDV6</accession>
<gene>
    <name evidence="1" type="ORF">KIN20_037143</name>
</gene>
<proteinExistence type="predicted"/>
<sequence>MEATRLKDPGVLEAGFSQQRVVLTTLPTTVLTTLFAAGTTPLSVGLSSPVETAIAREPPQRQSGTSL</sequence>
<dbReference type="Proteomes" id="UP001196413">
    <property type="component" value="Unassembled WGS sequence"/>
</dbReference>
<keyword evidence="2" id="KW-1185">Reference proteome</keyword>
<name>A0AAD5RDV6_PARTN</name>
<comment type="caution">
    <text evidence="1">The sequence shown here is derived from an EMBL/GenBank/DDBJ whole genome shotgun (WGS) entry which is preliminary data.</text>
</comment>
<dbReference type="AlphaFoldDB" id="A0AAD5RDV6"/>
<protein>
    <submittedName>
        <fullName evidence="1">Uncharacterized protein</fullName>
    </submittedName>
</protein>
<reference evidence="1" key="1">
    <citation type="submission" date="2021-06" db="EMBL/GenBank/DDBJ databases">
        <title>Parelaphostrongylus tenuis whole genome reference sequence.</title>
        <authorList>
            <person name="Garwood T.J."/>
            <person name="Larsen P.A."/>
            <person name="Fountain-Jones N.M."/>
            <person name="Garbe J.R."/>
            <person name="Macchietto M.G."/>
            <person name="Kania S.A."/>
            <person name="Gerhold R.W."/>
            <person name="Richards J.E."/>
            <person name="Wolf T.M."/>
        </authorList>
    </citation>
    <scope>NUCLEOTIDE SEQUENCE</scope>
    <source>
        <strain evidence="1">MNPRO001-30</strain>
        <tissue evidence="1">Meninges</tissue>
    </source>
</reference>
<evidence type="ECO:0000313" key="1">
    <source>
        <dbReference type="EMBL" id="KAJ1374454.1"/>
    </source>
</evidence>
<organism evidence="1 2">
    <name type="scientific">Parelaphostrongylus tenuis</name>
    <name type="common">Meningeal worm</name>
    <dbReference type="NCBI Taxonomy" id="148309"/>
    <lineage>
        <taxon>Eukaryota</taxon>
        <taxon>Metazoa</taxon>
        <taxon>Ecdysozoa</taxon>
        <taxon>Nematoda</taxon>
        <taxon>Chromadorea</taxon>
        <taxon>Rhabditida</taxon>
        <taxon>Rhabditina</taxon>
        <taxon>Rhabditomorpha</taxon>
        <taxon>Strongyloidea</taxon>
        <taxon>Metastrongylidae</taxon>
        <taxon>Parelaphostrongylus</taxon>
    </lineage>
</organism>